<dbReference type="SMR" id="A0A060D762"/>
<evidence type="ECO:0000313" key="9">
    <source>
        <dbReference type="EMBL" id="ONM24685.1"/>
    </source>
</evidence>
<feature type="domain" description="MADS-box" evidence="7">
    <location>
        <begin position="18"/>
        <end position="69"/>
    </location>
</feature>
<evidence type="ECO:0000256" key="2">
    <source>
        <dbReference type="ARBA" id="ARBA00023015"/>
    </source>
</evidence>
<keyword evidence="11" id="KW-1185">Reference proteome</keyword>
<organism evidence="8">
    <name type="scientific">Zea mays</name>
    <name type="common">Maize</name>
    <dbReference type="NCBI Taxonomy" id="4577"/>
    <lineage>
        <taxon>Eukaryota</taxon>
        <taxon>Viridiplantae</taxon>
        <taxon>Streptophyta</taxon>
        <taxon>Embryophyta</taxon>
        <taxon>Tracheophyta</taxon>
        <taxon>Spermatophyta</taxon>
        <taxon>Magnoliopsida</taxon>
        <taxon>Liliopsida</taxon>
        <taxon>Poales</taxon>
        <taxon>Poaceae</taxon>
        <taxon>PACMAD clade</taxon>
        <taxon>Panicoideae</taxon>
        <taxon>Andropogonodae</taxon>
        <taxon>Andropogoneae</taxon>
        <taxon>Tripsacinae</taxon>
        <taxon>Zea</taxon>
    </lineage>
</organism>
<dbReference type="GO" id="GO:0000978">
    <property type="term" value="F:RNA polymerase II cis-regulatory region sequence-specific DNA binding"/>
    <property type="evidence" value="ECO:0000318"/>
    <property type="project" value="GO_Central"/>
</dbReference>
<dbReference type="eggNOG" id="KOG0014">
    <property type="taxonomic scope" value="Eukaryota"/>
</dbReference>
<feature type="non-terminal residue" evidence="8">
    <location>
        <position position="460"/>
    </location>
</feature>
<accession>A0A060D762</accession>
<dbReference type="GO" id="GO:0046983">
    <property type="term" value="F:protein dimerization activity"/>
    <property type="evidence" value="ECO:0007669"/>
    <property type="project" value="InterPro"/>
</dbReference>
<dbReference type="Gene3D" id="3.40.1810.10">
    <property type="entry name" value="Transcription factor, MADS-box"/>
    <property type="match status" value="1"/>
</dbReference>
<dbReference type="STRING" id="4577.A0A060D762"/>
<keyword evidence="4" id="KW-0804">Transcription</keyword>
<dbReference type="Gramene" id="Zm00001eb107600_T001">
    <property type="protein sequence ID" value="Zm00001eb107600_P001"/>
    <property type="gene ID" value="Zm00001eb107600"/>
</dbReference>
<reference evidence="9 11" key="2">
    <citation type="submission" date="2015-12" db="EMBL/GenBank/DDBJ databases">
        <title>Update maize B73 reference genome by single molecule sequencing technologies.</title>
        <authorList>
            <consortium name="Maize Genome Sequencing Project"/>
            <person name="Ware D."/>
        </authorList>
    </citation>
    <scope>NUCLEOTIDE SEQUENCE [LARGE SCALE GENOMIC DNA]</scope>
    <source>
        <strain evidence="11">cv. B73</strain>
        <tissue evidence="9">Seedling</tissue>
    </source>
</reference>
<protein>
    <submittedName>
        <fullName evidence="8">MADS transcription factor</fullName>
    </submittedName>
</protein>
<sequence length="460" mass="48707">MTGKRRSAERAQEGAAGRGRGRRALGLIRDRRARVDTFGRRKETLKAKAFELSVLCGVDVALVVAAADGDGDAAADVWESTEGAVLARYRALDPEVRARARHTHRAYLEGGLGKEEAKLARVHQAGPTALDPWPWDKALDGTATAEEAQRLLEAIDAAIRASEDRMRALGLPVDGEDVVGPGAALEMIATLDSAGVDGYPLHPPGGGDTYDNQAIWSNEGFNAYNFQQCPAGSSSAGMEGYHLQVAPEMYTGSGHNNGRIATDAHMYQPPDAGTMQHGYGFHQCAGIDCFGMPAGHQMQELPGWGTAQANMAMWRTEEPRHAMVPVHYPSAQTGLSYMETLAALGAQGGGGLSFAMGTSCNFVNAPPVLPLAMGTAGCGGRDFINARPVAFSHAICGTSDNCTDTTPAGPLAMSYGADLTIAGGYATQWQAGRSGHQSGIELLRYLGRLEENTQLHLWGN</sequence>
<dbReference type="OrthoDB" id="783564at2759"/>
<dbReference type="EMBL" id="KJ727678">
    <property type="protein sequence ID" value="AIB05169.1"/>
    <property type="molecule type" value="Genomic_DNA"/>
</dbReference>
<dbReference type="GO" id="GO:0000981">
    <property type="term" value="F:DNA-binding transcription factor activity, RNA polymerase II-specific"/>
    <property type="evidence" value="ECO:0000318"/>
    <property type="project" value="GO_Central"/>
</dbReference>
<evidence type="ECO:0000256" key="1">
    <source>
        <dbReference type="ARBA" id="ARBA00004123"/>
    </source>
</evidence>
<evidence type="ECO:0000256" key="3">
    <source>
        <dbReference type="ARBA" id="ARBA00023125"/>
    </source>
</evidence>
<dbReference type="SMART" id="SM00432">
    <property type="entry name" value="MADS"/>
    <property type="match status" value="1"/>
</dbReference>
<dbReference type="InterPro" id="IPR036879">
    <property type="entry name" value="TF_MADSbox_sf"/>
</dbReference>
<comment type="subcellular location">
    <subcellularLocation>
        <location evidence="1">Nucleus</location>
    </subcellularLocation>
</comment>
<dbReference type="PRINTS" id="PR00404">
    <property type="entry name" value="MADSDOMAIN"/>
</dbReference>
<evidence type="ECO:0000313" key="10">
    <source>
        <dbReference type="EnsemblPlants" id="Zm00001eb107600_P001"/>
    </source>
</evidence>
<keyword evidence="5" id="KW-0539">Nucleus</keyword>
<evidence type="ECO:0000256" key="6">
    <source>
        <dbReference type="SAM" id="MobiDB-lite"/>
    </source>
</evidence>
<keyword evidence="3" id="KW-0238">DNA-binding</keyword>
<reference evidence="8" key="1">
    <citation type="submission" date="2014-04" db="EMBL/GenBank/DDBJ databases">
        <title>The Maize TFome - Development of a transcription factor open reading frame collection for functional genomics.</title>
        <authorList>
            <person name="Burdo B."/>
            <person name="Gray J."/>
            <person name="Goetting-Minesky M.P."/>
            <person name="Wittler B."/>
            <person name="Hunt M."/>
            <person name="Li T."/>
            <person name="Velliquette D."/>
            <person name="Thomas J."/>
            <person name="Gentzel I."/>
            <person name="Dos Santos Brito M."/>
            <person name="Mejia-Guerra M.K."/>
            <person name="Connolly L.N."/>
            <person name="Qaisi D."/>
            <person name="Li W."/>
            <person name="Casas M.I."/>
            <person name="Doseff A.I."/>
            <person name="Grotewold E."/>
        </authorList>
    </citation>
    <scope>NUCLEOTIDE SEQUENCE</scope>
</reference>
<reference evidence="10" key="4">
    <citation type="submission" date="2021-05" db="UniProtKB">
        <authorList>
            <consortium name="EnsemblPlants"/>
        </authorList>
    </citation>
    <scope>IDENTIFICATION</scope>
    <source>
        <strain evidence="10">cv. B73</strain>
    </source>
</reference>
<dbReference type="EMBL" id="CM007648">
    <property type="protein sequence ID" value="ONM24685.1"/>
    <property type="molecule type" value="Genomic_DNA"/>
</dbReference>
<keyword evidence="2" id="KW-0805">Transcription regulation</keyword>
<evidence type="ECO:0000259" key="7">
    <source>
        <dbReference type="PROSITE" id="PS50066"/>
    </source>
</evidence>
<dbReference type="SUPFAM" id="SSF55455">
    <property type="entry name" value="SRF-like"/>
    <property type="match status" value="1"/>
</dbReference>
<evidence type="ECO:0000313" key="8">
    <source>
        <dbReference type="EMBL" id="AIB05169.1"/>
    </source>
</evidence>
<feature type="region of interest" description="Disordered" evidence="6">
    <location>
        <begin position="1"/>
        <end position="20"/>
    </location>
</feature>
<dbReference type="OMA" id="RAIWAND"/>
<dbReference type="EnsemblPlants" id="Zm00001eb107600_T001">
    <property type="protein sequence ID" value="Zm00001eb107600_P001"/>
    <property type="gene ID" value="Zm00001eb107600"/>
</dbReference>
<dbReference type="Pfam" id="PF00319">
    <property type="entry name" value="SRF-TF"/>
    <property type="match status" value="1"/>
</dbReference>
<feature type="compositionally biased region" description="Basic and acidic residues" evidence="6">
    <location>
        <begin position="1"/>
        <end position="12"/>
    </location>
</feature>
<dbReference type="GO" id="GO:0006357">
    <property type="term" value="P:regulation of transcription by RNA polymerase II"/>
    <property type="evidence" value="ECO:0000318"/>
    <property type="project" value="GO_Central"/>
</dbReference>
<dbReference type="Proteomes" id="UP000007305">
    <property type="component" value="Chromosome 2"/>
</dbReference>
<proteinExistence type="predicted"/>
<gene>
    <name evidence="8" type="primary">MADS17</name>
    <name evidence="10" type="synonym">LOC115072892</name>
    <name evidence="9" type="ORF">ZEAMMB73_Zm00001d006668</name>
</gene>
<evidence type="ECO:0000313" key="11">
    <source>
        <dbReference type="Proteomes" id="UP000007305"/>
    </source>
</evidence>
<dbReference type="PROSITE" id="PS50066">
    <property type="entry name" value="MADS_BOX_2"/>
    <property type="match status" value="1"/>
</dbReference>
<dbReference type="GO" id="GO:0005634">
    <property type="term" value="C:nucleus"/>
    <property type="evidence" value="ECO:0007669"/>
    <property type="project" value="UniProtKB-SubCell"/>
</dbReference>
<reference evidence="10" key="3">
    <citation type="submission" date="2019-07" db="EMBL/GenBank/DDBJ databases">
        <authorList>
            <person name="Seetharam A."/>
            <person name="Woodhouse M."/>
            <person name="Cannon E."/>
        </authorList>
    </citation>
    <scope>NUCLEOTIDE SEQUENCE [LARGE SCALE GENOMIC DNA]</scope>
    <source>
        <strain evidence="10">cv. B73</strain>
    </source>
</reference>
<evidence type="ECO:0000256" key="5">
    <source>
        <dbReference type="ARBA" id="ARBA00023242"/>
    </source>
</evidence>
<dbReference type="HOGENOM" id="CLU_594997_0_0_1"/>
<dbReference type="InterPro" id="IPR002100">
    <property type="entry name" value="TF_MADSbox"/>
</dbReference>
<dbReference type="PaxDb" id="4577-GRMZM2G337892_P01"/>
<evidence type="ECO:0000256" key="4">
    <source>
        <dbReference type="ARBA" id="ARBA00023163"/>
    </source>
</evidence>
<name>A0A060D762_MAIZE</name>
<dbReference type="AlphaFoldDB" id="A0A060D762"/>